<dbReference type="AlphaFoldDB" id="A0A1F7H0V7"/>
<dbReference type="Proteomes" id="UP000177913">
    <property type="component" value="Unassembled WGS sequence"/>
</dbReference>
<sequence length="315" mass="37072">MQKNTQDNQIIIYNTEDGQTKIEVKMKDDTVWLPQKQMAELFDCTIENIILHLKNVFESAELSEKATTKDYLVVQKEGNRKVKRSVKIYNLDVIISVGYRINSLRGTQFRIWATQKLKEYIVKGFVMDDERLAEGGVKKTYFEEWEERIRRIRTSEANFYQKIRDVFATSADYNPKLDYAKRFFATVQNKFHFAITGLTAAEIVVNRVDGGKDNMGLTNFKGNIVTREQAEIAKNYLEELELKRLNLLVEQFLSFAELQSVEQRVMYMKDWILKLDNFLTLNEKEILDSTGNVSHKEMEQKVRKELENYNRKKLK</sequence>
<dbReference type="PIRSF" id="PIRSF015268">
    <property type="entry name" value="Virulence_RhuM"/>
    <property type="match status" value="1"/>
</dbReference>
<organism evidence="1 2">
    <name type="scientific">Candidatus Roizmanbacteria bacterium RIFCSPHIGHO2_02_FULL_38_11</name>
    <dbReference type="NCBI Taxonomy" id="1802039"/>
    <lineage>
        <taxon>Bacteria</taxon>
        <taxon>Candidatus Roizmaniibacteriota</taxon>
    </lineage>
</organism>
<dbReference type="InterPro" id="IPR011204">
    <property type="entry name" value="Virulence_RhuM-like"/>
</dbReference>
<evidence type="ECO:0008006" key="3">
    <source>
        <dbReference type="Google" id="ProtNLM"/>
    </source>
</evidence>
<dbReference type="Pfam" id="PF13310">
    <property type="entry name" value="Virulence_RhuM"/>
    <property type="match status" value="1"/>
</dbReference>
<protein>
    <recommendedName>
        <fullName evidence="3">Cell filamentation protein Fic</fullName>
    </recommendedName>
</protein>
<reference evidence="1 2" key="1">
    <citation type="journal article" date="2016" name="Nat. Commun.">
        <title>Thousands of microbial genomes shed light on interconnected biogeochemical processes in an aquifer system.</title>
        <authorList>
            <person name="Anantharaman K."/>
            <person name="Brown C.T."/>
            <person name="Hug L.A."/>
            <person name="Sharon I."/>
            <person name="Castelle C.J."/>
            <person name="Probst A.J."/>
            <person name="Thomas B.C."/>
            <person name="Singh A."/>
            <person name="Wilkins M.J."/>
            <person name="Karaoz U."/>
            <person name="Brodie E.L."/>
            <person name="Williams K.H."/>
            <person name="Hubbard S.S."/>
            <person name="Banfield J.F."/>
        </authorList>
    </citation>
    <scope>NUCLEOTIDE SEQUENCE [LARGE SCALE GENOMIC DNA]</scope>
</reference>
<comment type="caution">
    <text evidence="1">The sequence shown here is derived from an EMBL/GenBank/DDBJ whole genome shotgun (WGS) entry which is preliminary data.</text>
</comment>
<gene>
    <name evidence="1" type="ORF">A3C25_05680</name>
</gene>
<proteinExistence type="predicted"/>
<dbReference type="PANTHER" id="PTHR35810:SF1">
    <property type="entry name" value="CYTOPLASMIC PROTEIN"/>
    <property type="match status" value="1"/>
</dbReference>
<evidence type="ECO:0000313" key="2">
    <source>
        <dbReference type="Proteomes" id="UP000177913"/>
    </source>
</evidence>
<accession>A0A1F7H0V7</accession>
<dbReference type="EMBL" id="MFZO01000032">
    <property type="protein sequence ID" value="OGK24564.1"/>
    <property type="molecule type" value="Genomic_DNA"/>
</dbReference>
<dbReference type="PANTHER" id="PTHR35810">
    <property type="entry name" value="CYTOPLASMIC PROTEIN-RELATED"/>
    <property type="match status" value="1"/>
</dbReference>
<evidence type="ECO:0000313" key="1">
    <source>
        <dbReference type="EMBL" id="OGK24564.1"/>
    </source>
</evidence>
<name>A0A1F7H0V7_9BACT</name>